<feature type="region of interest" description="Disordered" evidence="1">
    <location>
        <begin position="552"/>
        <end position="575"/>
    </location>
</feature>
<dbReference type="InterPro" id="IPR045592">
    <property type="entry name" value="DUF6461"/>
</dbReference>
<dbReference type="EMBL" id="JAJVCN010000004">
    <property type="protein sequence ID" value="MCE7010995.1"/>
    <property type="molecule type" value="Genomic_DNA"/>
</dbReference>
<dbReference type="RefSeq" id="WP_233733301.1">
    <property type="nucleotide sequence ID" value="NZ_JAJVCN010000004.1"/>
</dbReference>
<reference evidence="2 3" key="1">
    <citation type="submission" date="2021-12" db="EMBL/GenBank/DDBJ databases">
        <title>Genome sequence of Kibdelosporangium philippinense ATCC 49844.</title>
        <authorList>
            <person name="Fedorov E.A."/>
            <person name="Omeragic M."/>
            <person name="Shalygina K.F."/>
            <person name="Maclea K.S."/>
        </authorList>
    </citation>
    <scope>NUCLEOTIDE SEQUENCE [LARGE SCALE GENOMIC DNA]</scope>
    <source>
        <strain evidence="2 3">ATCC 49844</strain>
    </source>
</reference>
<keyword evidence="3" id="KW-1185">Reference proteome</keyword>
<protein>
    <submittedName>
        <fullName evidence="2">DUF6461 domain-containing protein</fullName>
    </submittedName>
</protein>
<evidence type="ECO:0000313" key="2">
    <source>
        <dbReference type="EMBL" id="MCE7010995.1"/>
    </source>
</evidence>
<evidence type="ECO:0000256" key="1">
    <source>
        <dbReference type="SAM" id="MobiDB-lite"/>
    </source>
</evidence>
<evidence type="ECO:0000313" key="3">
    <source>
        <dbReference type="Proteomes" id="UP001521150"/>
    </source>
</evidence>
<sequence length="575" mass="61579">MGIRDFEPLVTAVLPEIAALVPQEPAARLGRWEPKGHPDRGTKVQSALYELGDMLSERLLGALELKVDGLSVDIPGDLVANLERPTGGRFGMVGMMGEETATKRALAVVEQVHPGATDLVVELVEALVDKASVPEATGSEKEVAAQHGASHLALAVVVSTAVFRSLGTAVASETEAIIGAALGAAAIVLPTVPKPAAYTAAVLAKRRAEYLLPSQSSASVAVHDHMFFLTEGSAPSTVDFSGNGLVAAVEDGVAVRTGMAEGRLSLLLRILEGPPEDEDFVAYDEVVEISWTAPEGGAILQREEPTYRHRQRRVETPPWPGDYRIRVQVSGRDEGEESYQLIIWQAPATPDVVLKKTDRLGHRLRGEPEPPVVIAPEAEYRWIKDSLICEAATITVIKGLTVDEVITIFGGDPAAPVPIRSIADSWPQHDYVSVLAVLAVDDYVLAVEDNGFQGANPETAAALSRNGTAASVFWNVNALFRITLAENGKLVYSGEPRIDPDPPNSEDLDFEDYRHKKAKGMTAVARFTGRGFTEADLAAIYAADQAYVLGQPEPRPSRRVLAQPPTALRSPDSLG</sequence>
<dbReference type="Pfam" id="PF20062">
    <property type="entry name" value="DUF6461"/>
    <property type="match status" value="1"/>
</dbReference>
<name>A0ABS8ZTD7_9PSEU</name>
<organism evidence="2 3">
    <name type="scientific">Kibdelosporangium philippinense</name>
    <dbReference type="NCBI Taxonomy" id="211113"/>
    <lineage>
        <taxon>Bacteria</taxon>
        <taxon>Bacillati</taxon>
        <taxon>Actinomycetota</taxon>
        <taxon>Actinomycetes</taxon>
        <taxon>Pseudonocardiales</taxon>
        <taxon>Pseudonocardiaceae</taxon>
        <taxon>Kibdelosporangium</taxon>
    </lineage>
</organism>
<proteinExistence type="predicted"/>
<gene>
    <name evidence="2" type="ORF">LWC34_50555</name>
</gene>
<dbReference type="Proteomes" id="UP001521150">
    <property type="component" value="Unassembled WGS sequence"/>
</dbReference>
<accession>A0ABS8ZTD7</accession>
<comment type="caution">
    <text evidence="2">The sequence shown here is derived from an EMBL/GenBank/DDBJ whole genome shotgun (WGS) entry which is preliminary data.</text>
</comment>